<dbReference type="SUPFAM" id="SSF47095">
    <property type="entry name" value="HMG-box"/>
    <property type="match status" value="2"/>
</dbReference>
<dbReference type="Pfam" id="PF07727">
    <property type="entry name" value="RVT_2"/>
    <property type="match status" value="1"/>
</dbReference>
<evidence type="ECO:0000256" key="3">
    <source>
        <dbReference type="SAM" id="MobiDB-lite"/>
    </source>
</evidence>
<feature type="domain" description="HMG box" evidence="4">
    <location>
        <begin position="1973"/>
        <end position="2021"/>
    </location>
</feature>
<feature type="compositionally biased region" description="Basic and acidic residues" evidence="3">
    <location>
        <begin position="1047"/>
        <end position="1056"/>
    </location>
</feature>
<evidence type="ECO:0000256" key="2">
    <source>
        <dbReference type="SAM" id="Coils"/>
    </source>
</evidence>
<keyword evidence="6" id="KW-1185">Reference proteome</keyword>
<organism evidence="5 6">
    <name type="scientific">Symbiodinium microadriaticum</name>
    <name type="common">Dinoflagellate</name>
    <name type="synonym">Zooxanthella microadriatica</name>
    <dbReference type="NCBI Taxonomy" id="2951"/>
    <lineage>
        <taxon>Eukaryota</taxon>
        <taxon>Sar</taxon>
        <taxon>Alveolata</taxon>
        <taxon>Dinophyceae</taxon>
        <taxon>Suessiales</taxon>
        <taxon>Symbiodiniaceae</taxon>
        <taxon>Symbiodinium</taxon>
    </lineage>
</organism>
<feature type="compositionally biased region" description="Basic and acidic residues" evidence="3">
    <location>
        <begin position="1082"/>
        <end position="1098"/>
    </location>
</feature>
<feature type="DNA-binding region" description="HMG box" evidence="1">
    <location>
        <begin position="1973"/>
        <end position="2021"/>
    </location>
</feature>
<feature type="region of interest" description="Disordered" evidence="3">
    <location>
        <begin position="2041"/>
        <end position="2075"/>
    </location>
</feature>
<feature type="compositionally biased region" description="Acidic residues" evidence="3">
    <location>
        <begin position="1057"/>
        <end position="1073"/>
    </location>
</feature>
<dbReference type="Proteomes" id="UP000186817">
    <property type="component" value="Unassembled WGS sequence"/>
</dbReference>
<keyword evidence="1" id="KW-0238">DNA-binding</keyword>
<feature type="coiled-coil region" evidence="2">
    <location>
        <begin position="1679"/>
        <end position="1706"/>
    </location>
</feature>
<sequence length="2328" mass="257818">MYIKFVLPNDTPSLDGITTCPLQCRYEQKDFTNNLDCVTQNVLEAHFLIGPPTASGGVAVDPLVDVCLILMDWKIVDFWQEVLVFNCFTSRVEFRSWELQVHREDLWGANAACICREAVPMRFLLKYKVKDGQQKANARLILQGFRHIDVTSKKLETESPTLSKGARSLILLLCCQMGWKVFSADVKSAFLQSDDIDKDIRLFAVPNRDIRQRLARLMGLKDFQILRIKKPAFGDVRAPRQWYTTADRVNQDELFFARHKLDKCLYMSSRLAKGNDEPFRVFNLKGAAMVVDGVIGIHVDDLLGGGENVNTKEDTQGGGPEEVLCFRDRVQRLFQRFKFGHVDFSYDQTFCGVHLQQSFNHDAVMMNLKRYVHQVKPITVDKARKQMVTDTLDEREVGKLRSLLGALAWPATQCIPMLSASVSLMQASMSAPTVGDLLEANKTLRFAKEAVERYSWSIHRHGDLSTLCLAAYTDAAWAVRPDGSSQGGYIIFAASRDEVEAEKPFRLTALEWGSKKLTRVCRSSLAAETQAAATCVDELEWLKACWHLMLWPNADPTDDDMAKVTLSFVITDAKSLYDAANSMSAGLKLAERRSAIELSGTNERLKAIGGHWRWCNSNQQLADGLTKATARATCLEAFSRGVVSMKFDEAMTAAKKVSKESRQAELNELDNAAKELHEVNTAVAGMPLCRLPGCEKVVLNADQTGHRFHGLRAQGDGSLRDHRLLLLRHVPGDDNRCPHMVVVALDYEFEATDFELFHNYAADFELFFEYQAIDSDLFNVHKATDFELYNVHKATDFEHFDVFYGKYADRRLSDQPGGPDGAVQDERIRHVQHINELNERISELNRELAELRIPLPPDPDAVPRLQPLNPELPGHNPLMSADVFDIRAQIRGKATLAADFVGTQLGDIVEEMDPNDLGFPPVRRFKLWRGAHWASPALSWLRLSRSLEGSEGGRTRTSILDDPAFWGDEPLLPEPSKSEPSKKRKAPPLPLEEARSSAPAAKADRRPLFSAPRPLPEILRNAPAEEEVPPTRDPASGPATSSTAEDTANKVEIVKEEPEEEDPFDMCDSEIEDGSLQNLELPEDKCRTIKIEDGESTRQGKKPKSTRPSSKVSGLVVILDSRETQSPKARSGTSAAHAATAVVDMGKNRAGKARKNSGAPRKQTEHTEHNVVAFFHAAGIRRDAAADLPRSVVVRKAHEKFQGSFRLAFGVKHFDDLGFGSLETFLLSHGFFGSEAPRPLVENGQRAASSPLAAITVEDDDWQRPAPPVITVDDDPCIYGRDAQLAPSREPQAKRAKPSPPPPPPPPLPPMLLLPRPPPPQLPAVMQTPLPPPPPLPPPAVSPARQQLPPPGLCQNLKQQVPPQQSLHPRVHLARHAHEEHRALASSSTTHAAACQAFRHWSGDGDSTHKLHLSPIPRESQACTECGHGNNVGAKFCEECGSRLPAQQDGNMPHLVALTFHGLNVSAEEVGQATVDKMCLCIRDLAMDAAAKSKVKMEDAPLDAVVYEGCRRVDITHLRYCQRIVNERRMFRDGRPMSGLVQGLLSGQLTPLDVEPLTIVRLRGQWITLSHRRLVCYREYQKTTSCPVFTWAHVYKMPDALADILQHDIGEDFLRKYHAIRACLKRPQLPQFAFEIFKQECKAEDDDDQSSRGVKKELTLAKLVEKWKELKEEDMHHYIRLADEDRQRFEREYEEWRTQRATAGRKEESLKVLLDKRRATLENTLARFAGVVTTSTESKPKRPRRQVPKPPPGFPKQPVKSGYALFCSEQKAGVAARMSQSAEEAAAAVEGETAKPVADPPQAKPKGVASVLSAECPWVRSGYWDESNGERWLDLLHLSSGKGMTVATFDILDSMEIGEQDILDRDGQILCIQLASRLKPGILDVSAAALSELLSMEGMRLPKIATKSAKIRIEDRLKARDEANKKPNKDDSNEFDPADVDPACAAAEEMLAALDKEDEEAELTEATQAKEPQEPAEAETAEVLGELKKAWGELSAEEMRQYAVRAAEDQDRFRRELEAWQADPANQDTVEESVIQEAMRLAGRTQGSKGSRARQKLPRAVARDADFLAPAPTSDSMWSTMTELQMFSNQGKRQRARADAANARQLADASLPQEALSLPARAAEVAGVLRIEGSDETTVKRGSYRKDWEENIGQQALSENPSILGAIANEPALATALANNPELSKALASDPALAAALAENPGLAKALAENPNSLAAREGQPPPLDDVDDLLGDLLSVEAEQAEASREASSGNAEDSRGTHAQGAKVMQCPSYVPKPRVPKPAWGSGQTGASAVVRSRLVDLSDGAYAQSEWQKDVCKIEDKHAFGQEP</sequence>
<feature type="region of interest" description="Disordered" evidence="3">
    <location>
        <begin position="2240"/>
        <end position="2289"/>
    </location>
</feature>
<dbReference type="GO" id="GO:0003677">
    <property type="term" value="F:DNA binding"/>
    <property type="evidence" value="ECO:0007669"/>
    <property type="project" value="UniProtKB-UniRule"/>
</dbReference>
<comment type="caution">
    <text evidence="5">The sequence shown here is derived from an EMBL/GenBank/DDBJ whole genome shotgun (WGS) entry which is preliminary data.</text>
</comment>
<evidence type="ECO:0000313" key="6">
    <source>
        <dbReference type="Proteomes" id="UP000186817"/>
    </source>
</evidence>
<protein>
    <recommendedName>
        <fullName evidence="4">HMG box domain-containing protein</fullName>
    </recommendedName>
</protein>
<dbReference type="GO" id="GO:0005634">
    <property type="term" value="C:nucleus"/>
    <property type="evidence" value="ECO:0007669"/>
    <property type="project" value="UniProtKB-UniRule"/>
</dbReference>
<dbReference type="OrthoDB" id="432774at2759"/>
<feature type="coiled-coil region" evidence="2">
    <location>
        <begin position="827"/>
        <end position="854"/>
    </location>
</feature>
<name>A0A1Q9F254_SYMMI</name>
<gene>
    <name evidence="5" type="ORF">AK812_SmicGene2169</name>
</gene>
<feature type="DNA-binding region" description="HMG box" evidence="1">
    <location>
        <begin position="1627"/>
        <end position="1697"/>
    </location>
</feature>
<feature type="region of interest" description="Disordered" evidence="3">
    <location>
        <begin position="1255"/>
        <end position="1346"/>
    </location>
</feature>
<evidence type="ECO:0000256" key="1">
    <source>
        <dbReference type="PROSITE-ProRule" id="PRU00267"/>
    </source>
</evidence>
<feature type="compositionally biased region" description="Pro residues" evidence="3">
    <location>
        <begin position="1329"/>
        <end position="1341"/>
    </location>
</feature>
<dbReference type="PANTHER" id="PTHR48125">
    <property type="entry name" value="LP07818P1"/>
    <property type="match status" value="1"/>
</dbReference>
<reference evidence="5 6" key="1">
    <citation type="submission" date="2016-02" db="EMBL/GenBank/DDBJ databases">
        <title>Genome analysis of coral dinoflagellate symbionts highlights evolutionary adaptations to a symbiotic lifestyle.</title>
        <authorList>
            <person name="Aranda M."/>
            <person name="Li Y."/>
            <person name="Liew Y.J."/>
            <person name="Baumgarten S."/>
            <person name="Simakov O."/>
            <person name="Wilson M."/>
            <person name="Piel J."/>
            <person name="Ashoor H."/>
            <person name="Bougouffa S."/>
            <person name="Bajic V.B."/>
            <person name="Ryu T."/>
            <person name="Ravasi T."/>
            <person name="Bayer T."/>
            <person name="Micklem G."/>
            <person name="Kim H."/>
            <person name="Bhak J."/>
            <person name="Lajeunesse T.C."/>
            <person name="Voolstra C.R."/>
        </authorList>
    </citation>
    <scope>NUCLEOTIDE SEQUENCE [LARGE SCALE GENOMIC DNA]</scope>
    <source>
        <strain evidence="5 6">CCMP2467</strain>
    </source>
</reference>
<dbReference type="InterPro" id="IPR036910">
    <property type="entry name" value="HMG_box_dom_sf"/>
</dbReference>
<dbReference type="EMBL" id="LSRX01000023">
    <property type="protein sequence ID" value="OLQ13768.1"/>
    <property type="molecule type" value="Genomic_DNA"/>
</dbReference>
<feature type="region of interest" description="Disordered" evidence="3">
    <location>
        <begin position="1732"/>
        <end position="1760"/>
    </location>
</feature>
<accession>A0A1Q9F254</accession>
<keyword evidence="2" id="KW-0175">Coiled coil</keyword>
<dbReference type="InterPro" id="IPR013103">
    <property type="entry name" value="RVT_2"/>
</dbReference>
<dbReference type="PROSITE" id="PS50118">
    <property type="entry name" value="HMG_BOX_2"/>
    <property type="match status" value="2"/>
</dbReference>
<evidence type="ECO:0000313" key="5">
    <source>
        <dbReference type="EMBL" id="OLQ13768.1"/>
    </source>
</evidence>
<dbReference type="PANTHER" id="PTHR48125:SF10">
    <property type="entry name" value="OS12G0136300 PROTEIN"/>
    <property type="match status" value="1"/>
</dbReference>
<dbReference type="InterPro" id="IPR009071">
    <property type="entry name" value="HMG_box_dom"/>
</dbReference>
<keyword evidence="1" id="KW-0539">Nucleus</keyword>
<feature type="region of interest" description="Disordered" evidence="3">
    <location>
        <begin position="949"/>
        <end position="1112"/>
    </location>
</feature>
<feature type="domain" description="HMG box" evidence="4">
    <location>
        <begin position="1627"/>
        <end position="1697"/>
    </location>
</feature>
<feature type="compositionally biased region" description="Pro residues" evidence="3">
    <location>
        <begin position="1298"/>
        <end position="1322"/>
    </location>
</feature>
<feature type="region of interest" description="Disordered" evidence="3">
    <location>
        <begin position="1958"/>
        <end position="1979"/>
    </location>
</feature>
<evidence type="ECO:0000259" key="4">
    <source>
        <dbReference type="PROSITE" id="PS50118"/>
    </source>
</evidence>
<dbReference type="Gene3D" id="1.10.30.10">
    <property type="entry name" value="High mobility group box domain"/>
    <property type="match status" value="2"/>
</dbReference>
<proteinExistence type="predicted"/>